<accession>A0A0P8W8Z9</accession>
<evidence type="ECO:0000313" key="2">
    <source>
        <dbReference type="EMBL" id="KPU44492.1"/>
    </source>
</evidence>
<dbReference type="RefSeq" id="WP_054875037.1">
    <property type="nucleotide sequence ID" value="NZ_LKET01000030.1"/>
</dbReference>
<protein>
    <recommendedName>
        <fullName evidence="1">ABC-three component systems C-terminal domain-containing protein</fullName>
    </recommendedName>
</protein>
<dbReference type="InterPro" id="IPR046921">
    <property type="entry name" value="ABC-3C_CTD11"/>
</dbReference>
<keyword evidence="3" id="KW-1185">Reference proteome</keyword>
<sequence>MKKLCFGTFSTILKICMVKRVTQKRLCGTMLLSVAPAYDIRGEDGTVSDLILGKKNLSPIVTDSAPQADPHTISNYFKQSIISMLDGNKRSLIVLALKDIIASDGTIEPDTIVEKVNGMTKEAVLKRNAFILEDLLAGIFLYTVLNVQNRNCEDSVKEITGKYIQSFEYQKLNINFITAYSDFSMETASDIAIDTHSLILLTETGGKCQKCGRVLGIKKEGSGVNYAKVVHLSKTDDVVLCVDCEREIQNASEEEKIALLSEKRELEILMAARDAASRHTIENQIEQVLREVDLMDVTADTQLKIKPVKVENKITEKRLKEQVLFDVRLLYEGVNDALDRLAGENKLNTDKFAKNIKRMYEDASESHISQSDIYTLIVETLFEKTGRKYREACRIIISYFVQRCEVFDEIAK</sequence>
<dbReference type="Pfam" id="PF20277">
    <property type="entry name" value="CTD11"/>
    <property type="match status" value="1"/>
</dbReference>
<evidence type="ECO:0000259" key="1">
    <source>
        <dbReference type="Pfam" id="PF20277"/>
    </source>
</evidence>
<dbReference type="EMBL" id="LKET01000030">
    <property type="protein sequence ID" value="KPU44492.1"/>
    <property type="molecule type" value="Genomic_DNA"/>
</dbReference>
<dbReference type="AlphaFoldDB" id="A0A0P8W8Z9"/>
<dbReference type="STRING" id="36849.OXPF_19860"/>
<reference evidence="2 3" key="1">
    <citation type="submission" date="2015-09" db="EMBL/GenBank/DDBJ databases">
        <title>Genome sequence of Oxobacter pfennigii DSM 3222.</title>
        <authorList>
            <person name="Poehlein A."/>
            <person name="Bengelsdorf F.R."/>
            <person name="Schiel-Bengelsdorf B."/>
            <person name="Duerre P."/>
            <person name="Daniel R."/>
        </authorList>
    </citation>
    <scope>NUCLEOTIDE SEQUENCE [LARGE SCALE GENOMIC DNA]</scope>
    <source>
        <strain evidence="2 3">DSM 3222</strain>
    </source>
</reference>
<feature type="domain" description="ABC-three component systems C-terminal" evidence="1">
    <location>
        <begin position="272"/>
        <end position="407"/>
    </location>
</feature>
<evidence type="ECO:0000313" key="3">
    <source>
        <dbReference type="Proteomes" id="UP000050326"/>
    </source>
</evidence>
<proteinExistence type="predicted"/>
<organism evidence="2 3">
    <name type="scientific">Oxobacter pfennigii</name>
    <dbReference type="NCBI Taxonomy" id="36849"/>
    <lineage>
        <taxon>Bacteria</taxon>
        <taxon>Bacillati</taxon>
        <taxon>Bacillota</taxon>
        <taxon>Clostridia</taxon>
        <taxon>Eubacteriales</taxon>
        <taxon>Clostridiaceae</taxon>
        <taxon>Oxobacter</taxon>
    </lineage>
</organism>
<comment type="caution">
    <text evidence="2">The sequence shown here is derived from an EMBL/GenBank/DDBJ whole genome shotgun (WGS) entry which is preliminary data.</text>
</comment>
<dbReference type="OrthoDB" id="3266795at2"/>
<gene>
    <name evidence="2" type="ORF">OXPF_19860</name>
</gene>
<dbReference type="PATRIC" id="fig|36849.3.peg.2099"/>
<name>A0A0P8W8Z9_9CLOT</name>
<dbReference type="Proteomes" id="UP000050326">
    <property type="component" value="Unassembled WGS sequence"/>
</dbReference>